<dbReference type="Gene3D" id="3.30.70.1060">
    <property type="entry name" value="Dimeric alpha+beta barrel"/>
    <property type="match status" value="1"/>
</dbReference>
<protein>
    <submittedName>
        <fullName evidence="3">YciI-like protein</fullName>
    </submittedName>
</protein>
<sequence>MFRYLVTTFRTPQFQMSIIDEHYAFLDRLRQQGKIELAGPFTDKSGGAYLIKAADMEEARALAFSDPVHTSQSSIVTVYEWNAK</sequence>
<dbReference type="InterPro" id="IPR011008">
    <property type="entry name" value="Dimeric_a/b-barrel"/>
</dbReference>
<reference evidence="3 4" key="1">
    <citation type="submission" date="2016-01" db="EMBL/GenBank/DDBJ databases">
        <title>Genome sequence of the acidophilic iron oxidising Ferrovum strain Z-31.</title>
        <authorList>
            <person name="Poehlein A."/>
            <person name="Ullrich S.R."/>
            <person name="Schloemann M."/>
            <person name="Muehling M."/>
            <person name="Daniel R."/>
        </authorList>
    </citation>
    <scope>NUCLEOTIDE SEQUENCE [LARGE SCALE GENOMIC DNA]</scope>
    <source>
        <strain evidence="3 4">Z-31</strain>
    </source>
</reference>
<evidence type="ECO:0000259" key="2">
    <source>
        <dbReference type="Pfam" id="PF03795"/>
    </source>
</evidence>
<proteinExistence type="inferred from homology"/>
<comment type="similarity">
    <text evidence="1">Belongs to the YciI family.</text>
</comment>
<dbReference type="STRING" id="1789004.FEMY_19630"/>
<dbReference type="PATRIC" id="fig|1789004.3.peg.2021"/>
<dbReference type="Proteomes" id="UP000075653">
    <property type="component" value="Unassembled WGS sequence"/>
</dbReference>
<dbReference type="SUPFAM" id="SSF54909">
    <property type="entry name" value="Dimeric alpha+beta barrel"/>
    <property type="match status" value="1"/>
</dbReference>
<comment type="caution">
    <text evidence="3">The sequence shown here is derived from an EMBL/GenBank/DDBJ whole genome shotgun (WGS) entry which is preliminary data.</text>
</comment>
<gene>
    <name evidence="3" type="ORF">FEMY_19630</name>
</gene>
<name>A0A149VX71_9PROT</name>
<dbReference type="PANTHER" id="PTHR37828">
    <property type="entry name" value="GSR2449 PROTEIN"/>
    <property type="match status" value="1"/>
</dbReference>
<evidence type="ECO:0000313" key="4">
    <source>
        <dbReference type="Proteomes" id="UP000075653"/>
    </source>
</evidence>
<dbReference type="PANTHER" id="PTHR37828:SF1">
    <property type="entry name" value="YCII-RELATED DOMAIN-CONTAINING PROTEIN"/>
    <property type="match status" value="1"/>
</dbReference>
<dbReference type="Pfam" id="PF03795">
    <property type="entry name" value="YCII"/>
    <property type="match status" value="1"/>
</dbReference>
<dbReference type="InterPro" id="IPR005545">
    <property type="entry name" value="YCII"/>
</dbReference>
<organism evidence="3 4">
    <name type="scientific">Ferrovum myxofaciens</name>
    <dbReference type="NCBI Taxonomy" id="416213"/>
    <lineage>
        <taxon>Bacteria</taxon>
        <taxon>Pseudomonadati</taxon>
        <taxon>Pseudomonadota</taxon>
        <taxon>Betaproteobacteria</taxon>
        <taxon>Ferrovales</taxon>
        <taxon>Ferrovaceae</taxon>
        <taxon>Ferrovum</taxon>
    </lineage>
</organism>
<evidence type="ECO:0000256" key="1">
    <source>
        <dbReference type="ARBA" id="ARBA00007689"/>
    </source>
</evidence>
<keyword evidence="4" id="KW-1185">Reference proteome</keyword>
<dbReference type="EMBL" id="LRRD01000054">
    <property type="protein sequence ID" value="KXW57504.1"/>
    <property type="molecule type" value="Genomic_DNA"/>
</dbReference>
<evidence type="ECO:0000313" key="3">
    <source>
        <dbReference type="EMBL" id="KXW57504.1"/>
    </source>
</evidence>
<dbReference type="AlphaFoldDB" id="A0A149VX71"/>
<accession>A0A149VX71</accession>
<feature type="domain" description="YCII-related" evidence="2">
    <location>
        <begin position="17"/>
        <end position="82"/>
    </location>
</feature>